<comment type="caution">
    <text evidence="3">The sequence shown here is derived from an EMBL/GenBank/DDBJ whole genome shotgun (WGS) entry which is preliminary data.</text>
</comment>
<keyword evidence="4" id="KW-1185">Reference proteome</keyword>
<accession>A0A2N8KLW7</accession>
<evidence type="ECO:0000256" key="1">
    <source>
        <dbReference type="ARBA" id="ARBA00004442"/>
    </source>
</evidence>
<protein>
    <recommendedName>
        <fullName evidence="5">Outer membrane protein beta-barrel domain-containing protein</fullName>
    </recommendedName>
</protein>
<proteinExistence type="predicted"/>
<sequence>MKNKLSGGLLCGLLHGVSALAAGADAPAQQAGPSDQWEFAVTPYFWAAGFSGKVSQPRLPVIDVDADFGKLFDNLDFGAMLIGEARKGRYSIFGDLIYTKIGTQGDTPHGLLATSADVKTSTFAGLIGAGYSVLENSPHQLDVVAGLRVWSVDTDITLKGAHLNGRKRSDGDTWVDGLVGVRGNYAINPKLYVTGWGLIGAGGAQADWDLGLGLGYRVSKNVSAAIGYRAIGVDYSRGDFKFDAVLQGPMAGLTIRF</sequence>
<dbReference type="AlphaFoldDB" id="A0A2N8KLW7"/>
<evidence type="ECO:0000313" key="3">
    <source>
        <dbReference type="EMBL" id="PND34441.1"/>
    </source>
</evidence>
<name>A0A2N8KLW7_9BURK</name>
<dbReference type="Proteomes" id="UP000235994">
    <property type="component" value="Unassembled WGS sequence"/>
</dbReference>
<evidence type="ECO:0000313" key="4">
    <source>
        <dbReference type="Proteomes" id="UP000235994"/>
    </source>
</evidence>
<feature type="chain" id="PRO_5014782932" description="Outer membrane protein beta-barrel domain-containing protein" evidence="2">
    <location>
        <begin position="22"/>
        <end position="257"/>
    </location>
</feature>
<evidence type="ECO:0000256" key="2">
    <source>
        <dbReference type="SAM" id="SignalP"/>
    </source>
</evidence>
<keyword evidence="2" id="KW-0732">Signal</keyword>
<dbReference type="InterPro" id="IPR011250">
    <property type="entry name" value="OMP/PagP_B-barrel"/>
</dbReference>
<comment type="subcellular location">
    <subcellularLocation>
        <location evidence="1">Cell outer membrane</location>
    </subcellularLocation>
</comment>
<feature type="signal peptide" evidence="2">
    <location>
        <begin position="1"/>
        <end position="21"/>
    </location>
</feature>
<organism evidence="3 4">
    <name type="scientific">Achromobacter pulmonis</name>
    <dbReference type="NCBI Taxonomy" id="1389932"/>
    <lineage>
        <taxon>Bacteria</taxon>
        <taxon>Pseudomonadati</taxon>
        <taxon>Pseudomonadota</taxon>
        <taxon>Betaproteobacteria</taxon>
        <taxon>Burkholderiales</taxon>
        <taxon>Alcaligenaceae</taxon>
        <taxon>Achromobacter</taxon>
    </lineage>
</organism>
<reference evidence="3 4" key="1">
    <citation type="submission" date="2018-01" db="EMBL/GenBank/DDBJ databases">
        <title>The draft genome of an aniline degradation strain ANB-1.</title>
        <authorList>
            <person name="Zhang L."/>
            <person name="Jiang J."/>
        </authorList>
    </citation>
    <scope>NUCLEOTIDE SEQUENCE [LARGE SCALE GENOMIC DNA]</scope>
    <source>
        <strain evidence="3 4">ANB-1</strain>
    </source>
</reference>
<dbReference type="EMBL" id="POQS01000002">
    <property type="protein sequence ID" value="PND34441.1"/>
    <property type="molecule type" value="Genomic_DNA"/>
</dbReference>
<dbReference type="SUPFAM" id="SSF56925">
    <property type="entry name" value="OMPA-like"/>
    <property type="match status" value="1"/>
</dbReference>
<dbReference type="GO" id="GO:0009279">
    <property type="term" value="C:cell outer membrane"/>
    <property type="evidence" value="ECO:0007669"/>
    <property type="project" value="UniProtKB-SubCell"/>
</dbReference>
<gene>
    <name evidence="3" type="ORF">C1I89_09545</name>
</gene>
<dbReference type="RefSeq" id="WP_102772508.1">
    <property type="nucleotide sequence ID" value="NZ_POQS01000002.1"/>
</dbReference>
<evidence type="ECO:0008006" key="5">
    <source>
        <dbReference type="Google" id="ProtNLM"/>
    </source>
</evidence>